<gene>
    <name evidence="1" type="ORF">Fot_28516</name>
</gene>
<reference evidence="2" key="1">
    <citation type="submission" date="2024-07" db="EMBL/GenBank/DDBJ databases">
        <title>Two chromosome-level genome assemblies of Korean endemic species Abeliophyllum distichum and Forsythia ovata (Oleaceae).</title>
        <authorList>
            <person name="Jang H."/>
        </authorList>
    </citation>
    <scope>NUCLEOTIDE SEQUENCE [LARGE SCALE GENOMIC DNA]</scope>
</reference>
<dbReference type="EMBL" id="JBFOLJ010000008">
    <property type="protein sequence ID" value="KAL2514545.1"/>
    <property type="molecule type" value="Genomic_DNA"/>
</dbReference>
<name>A0ABD1TP76_9LAMI</name>
<organism evidence="1 2">
    <name type="scientific">Forsythia ovata</name>
    <dbReference type="NCBI Taxonomy" id="205694"/>
    <lineage>
        <taxon>Eukaryota</taxon>
        <taxon>Viridiplantae</taxon>
        <taxon>Streptophyta</taxon>
        <taxon>Embryophyta</taxon>
        <taxon>Tracheophyta</taxon>
        <taxon>Spermatophyta</taxon>
        <taxon>Magnoliopsida</taxon>
        <taxon>eudicotyledons</taxon>
        <taxon>Gunneridae</taxon>
        <taxon>Pentapetalae</taxon>
        <taxon>asterids</taxon>
        <taxon>lamiids</taxon>
        <taxon>Lamiales</taxon>
        <taxon>Oleaceae</taxon>
        <taxon>Forsythieae</taxon>
        <taxon>Forsythia</taxon>
    </lineage>
</organism>
<dbReference type="AlphaFoldDB" id="A0ABD1TP76"/>
<accession>A0ABD1TP76</accession>
<sequence>MAPNYYIDNYHGDILTHICQQIKLLTHIVTYQHNVANHLYVNMRSMRDGVHGVRRVAGRGWLYGTMGQGAAIGFGGRRMAAASDLEWSTDEETKSEMSHFIPFNPDMRMYERERIFVGGRLIQI</sequence>
<proteinExistence type="predicted"/>
<comment type="caution">
    <text evidence="1">The sequence shown here is derived from an EMBL/GenBank/DDBJ whole genome shotgun (WGS) entry which is preliminary data.</text>
</comment>
<keyword evidence="2" id="KW-1185">Reference proteome</keyword>
<evidence type="ECO:0000313" key="1">
    <source>
        <dbReference type="EMBL" id="KAL2514545.1"/>
    </source>
</evidence>
<dbReference type="Proteomes" id="UP001604277">
    <property type="component" value="Unassembled WGS sequence"/>
</dbReference>
<evidence type="ECO:0000313" key="2">
    <source>
        <dbReference type="Proteomes" id="UP001604277"/>
    </source>
</evidence>
<protein>
    <submittedName>
        <fullName evidence="1">Uncharacterized protein</fullName>
    </submittedName>
</protein>